<dbReference type="Proteomes" id="UP000694892">
    <property type="component" value="Chromosome 7L"/>
</dbReference>
<accession>A0A974CF53</accession>
<name>A0A974CF53_XENLA</name>
<evidence type="ECO:0000313" key="1">
    <source>
        <dbReference type="EMBL" id="OCT72013.1"/>
    </source>
</evidence>
<proteinExistence type="predicted"/>
<sequence>MTLDRIHATFPNVPERCWRCHGRNSSLIHIWRSCSLAQNFWSPAQLIIESLTNLLLGLLTIQLKKNLKQIFFQVLFSIRTLLARNWRNSTLPTKKEILEETNRIQLYESIFTKLK</sequence>
<evidence type="ECO:0000313" key="2">
    <source>
        <dbReference type="Proteomes" id="UP000694892"/>
    </source>
</evidence>
<organism evidence="1 2">
    <name type="scientific">Xenopus laevis</name>
    <name type="common">African clawed frog</name>
    <dbReference type="NCBI Taxonomy" id="8355"/>
    <lineage>
        <taxon>Eukaryota</taxon>
        <taxon>Metazoa</taxon>
        <taxon>Chordata</taxon>
        <taxon>Craniata</taxon>
        <taxon>Vertebrata</taxon>
        <taxon>Euteleostomi</taxon>
        <taxon>Amphibia</taxon>
        <taxon>Batrachia</taxon>
        <taxon>Anura</taxon>
        <taxon>Pipoidea</taxon>
        <taxon>Pipidae</taxon>
        <taxon>Xenopodinae</taxon>
        <taxon>Xenopus</taxon>
        <taxon>Xenopus</taxon>
    </lineage>
</organism>
<dbReference type="AlphaFoldDB" id="A0A974CF53"/>
<dbReference type="EMBL" id="CM004478">
    <property type="protein sequence ID" value="OCT72013.1"/>
    <property type="molecule type" value="Genomic_DNA"/>
</dbReference>
<dbReference type="OMA" id="YSFRANG"/>
<gene>
    <name evidence="1" type="ORF">XELAEV_18034995mg</name>
</gene>
<protein>
    <submittedName>
        <fullName evidence="1">Uncharacterized protein</fullName>
    </submittedName>
</protein>
<reference evidence="2" key="1">
    <citation type="journal article" date="2016" name="Nature">
        <title>Genome evolution in the allotetraploid frog Xenopus laevis.</title>
        <authorList>
            <person name="Session A.M."/>
            <person name="Uno Y."/>
            <person name="Kwon T."/>
            <person name="Chapman J.A."/>
            <person name="Toyoda A."/>
            <person name="Takahashi S."/>
            <person name="Fukui A."/>
            <person name="Hikosaka A."/>
            <person name="Suzuki A."/>
            <person name="Kondo M."/>
            <person name="van Heeringen S.J."/>
            <person name="Quigley I."/>
            <person name="Heinz S."/>
            <person name="Ogino H."/>
            <person name="Ochi H."/>
            <person name="Hellsten U."/>
            <person name="Lyons J.B."/>
            <person name="Simakov O."/>
            <person name="Putnam N."/>
            <person name="Stites J."/>
            <person name="Kuroki Y."/>
            <person name="Tanaka T."/>
            <person name="Michiue T."/>
            <person name="Watanabe M."/>
            <person name="Bogdanovic O."/>
            <person name="Lister R."/>
            <person name="Georgiou G."/>
            <person name="Paranjpe S.S."/>
            <person name="van Kruijsbergen I."/>
            <person name="Shu S."/>
            <person name="Carlson J."/>
            <person name="Kinoshita T."/>
            <person name="Ohta Y."/>
            <person name="Mawaribuchi S."/>
            <person name="Jenkins J."/>
            <person name="Grimwood J."/>
            <person name="Schmutz J."/>
            <person name="Mitros T."/>
            <person name="Mozaffari S.V."/>
            <person name="Suzuki Y."/>
            <person name="Haramoto Y."/>
            <person name="Yamamoto T.S."/>
            <person name="Takagi C."/>
            <person name="Heald R."/>
            <person name="Miller K."/>
            <person name="Haudenschild C."/>
            <person name="Kitzman J."/>
            <person name="Nakayama T."/>
            <person name="Izutsu Y."/>
            <person name="Robert J."/>
            <person name="Fortriede J."/>
            <person name="Burns K."/>
            <person name="Lotay V."/>
            <person name="Karimi K."/>
            <person name="Yasuoka Y."/>
            <person name="Dichmann D.S."/>
            <person name="Flajnik M.F."/>
            <person name="Houston D.W."/>
            <person name="Shendure J."/>
            <person name="DuPasquier L."/>
            <person name="Vize P.D."/>
            <person name="Zorn A.M."/>
            <person name="Ito M."/>
            <person name="Marcotte E.M."/>
            <person name="Wallingford J.B."/>
            <person name="Ito Y."/>
            <person name="Asashima M."/>
            <person name="Ueno N."/>
            <person name="Matsuda Y."/>
            <person name="Veenstra G.J."/>
            <person name="Fujiyama A."/>
            <person name="Harland R.M."/>
            <person name="Taira M."/>
            <person name="Rokhsar D.S."/>
        </authorList>
    </citation>
    <scope>NUCLEOTIDE SEQUENCE [LARGE SCALE GENOMIC DNA]</scope>
    <source>
        <strain evidence="2">J</strain>
    </source>
</reference>